<proteinExistence type="predicted"/>
<dbReference type="EMBL" id="LXQA010061680">
    <property type="protein sequence ID" value="MCI06390.1"/>
    <property type="molecule type" value="Genomic_DNA"/>
</dbReference>
<name>A0A392P4N8_9FABA</name>
<dbReference type="AlphaFoldDB" id="A0A392P4N8"/>
<accession>A0A392P4N8</accession>
<reference evidence="2 3" key="1">
    <citation type="journal article" date="2018" name="Front. Plant Sci.">
        <title>Red Clover (Trifolium pratense) and Zigzag Clover (T. medium) - A Picture of Genomic Similarities and Differences.</title>
        <authorList>
            <person name="Dluhosova J."/>
            <person name="Istvanek J."/>
            <person name="Nedelnik J."/>
            <person name="Repkova J."/>
        </authorList>
    </citation>
    <scope>NUCLEOTIDE SEQUENCE [LARGE SCALE GENOMIC DNA]</scope>
    <source>
        <strain evidence="3">cv. 10/8</strain>
        <tissue evidence="2">Leaf</tissue>
    </source>
</reference>
<feature type="region of interest" description="Disordered" evidence="1">
    <location>
        <begin position="1"/>
        <end position="53"/>
    </location>
</feature>
<feature type="non-terminal residue" evidence="2">
    <location>
        <position position="1"/>
    </location>
</feature>
<organism evidence="2 3">
    <name type="scientific">Trifolium medium</name>
    <dbReference type="NCBI Taxonomy" id="97028"/>
    <lineage>
        <taxon>Eukaryota</taxon>
        <taxon>Viridiplantae</taxon>
        <taxon>Streptophyta</taxon>
        <taxon>Embryophyta</taxon>
        <taxon>Tracheophyta</taxon>
        <taxon>Spermatophyta</taxon>
        <taxon>Magnoliopsida</taxon>
        <taxon>eudicotyledons</taxon>
        <taxon>Gunneridae</taxon>
        <taxon>Pentapetalae</taxon>
        <taxon>rosids</taxon>
        <taxon>fabids</taxon>
        <taxon>Fabales</taxon>
        <taxon>Fabaceae</taxon>
        <taxon>Papilionoideae</taxon>
        <taxon>50 kb inversion clade</taxon>
        <taxon>NPAAA clade</taxon>
        <taxon>Hologalegina</taxon>
        <taxon>IRL clade</taxon>
        <taxon>Trifolieae</taxon>
        <taxon>Trifolium</taxon>
    </lineage>
</organism>
<feature type="compositionally biased region" description="Basic and acidic residues" evidence="1">
    <location>
        <begin position="1"/>
        <end position="11"/>
    </location>
</feature>
<dbReference type="Proteomes" id="UP000265520">
    <property type="component" value="Unassembled WGS sequence"/>
</dbReference>
<evidence type="ECO:0000313" key="3">
    <source>
        <dbReference type="Proteomes" id="UP000265520"/>
    </source>
</evidence>
<comment type="caution">
    <text evidence="2">The sequence shown here is derived from an EMBL/GenBank/DDBJ whole genome shotgun (WGS) entry which is preliminary data.</text>
</comment>
<feature type="region of interest" description="Disordered" evidence="1">
    <location>
        <begin position="65"/>
        <end position="111"/>
    </location>
</feature>
<evidence type="ECO:0000313" key="2">
    <source>
        <dbReference type="EMBL" id="MCI06390.1"/>
    </source>
</evidence>
<keyword evidence="3" id="KW-1185">Reference proteome</keyword>
<evidence type="ECO:0000256" key="1">
    <source>
        <dbReference type="SAM" id="MobiDB-lite"/>
    </source>
</evidence>
<feature type="compositionally biased region" description="Basic and acidic residues" evidence="1">
    <location>
        <begin position="69"/>
        <end position="111"/>
    </location>
</feature>
<protein>
    <submittedName>
        <fullName evidence="2">Uncharacterized protein</fullName>
    </submittedName>
</protein>
<sequence length="128" mass="15403">VSFKLRQHETTTEITKQPIKEVPEFVDTDEDIDEEEATSERDGSRLTRGTETSFESIRCLRTERRRRLRTESREEGRRCLRTRDEMKTKTEKEAKYETRNGESKMGNWERKMKTKEDEEFYMRDIANA</sequence>
<feature type="compositionally biased region" description="Acidic residues" evidence="1">
    <location>
        <begin position="24"/>
        <end position="37"/>
    </location>
</feature>